<gene>
    <name evidence="3" type="ORF">IE4872_PD00194</name>
</gene>
<sequence>MVTSFDRHKALAGAVFGVIGTFGLWYGQSYRLGTASQMDSGYLPRIVFVCLLCIGVALLVTGLRSHPEADDEVDEVDGAWSLRPIACVTLAIVAFGFGIERVGLIASTIALVTLAILATGRFRYLEWVLTCLSLVVFSAAVFVWALRLPLPLLPEF</sequence>
<protein>
    <submittedName>
        <fullName evidence="3">TctB family tripartite tricarboxylate transporter protein</fullName>
    </submittedName>
</protein>
<keyword evidence="3" id="KW-0614">Plasmid</keyword>
<dbReference type="AlphaFoldDB" id="A0A1L5NS57"/>
<accession>A0A1L5NS57</accession>
<feature type="transmembrane region" description="Helical" evidence="1">
    <location>
        <begin position="80"/>
        <end position="97"/>
    </location>
</feature>
<feature type="domain" description="DUF1468" evidence="2">
    <location>
        <begin position="12"/>
        <end position="151"/>
    </location>
</feature>
<organism evidence="3 4">
    <name type="scientific">Rhizobium gallicum</name>
    <dbReference type="NCBI Taxonomy" id="56730"/>
    <lineage>
        <taxon>Bacteria</taxon>
        <taxon>Pseudomonadati</taxon>
        <taxon>Pseudomonadota</taxon>
        <taxon>Alphaproteobacteria</taxon>
        <taxon>Hyphomicrobiales</taxon>
        <taxon>Rhizobiaceae</taxon>
        <taxon>Rhizobium/Agrobacterium group</taxon>
        <taxon>Rhizobium</taxon>
    </lineage>
</organism>
<keyword evidence="1" id="KW-1133">Transmembrane helix</keyword>
<keyword evidence="1" id="KW-0472">Membrane</keyword>
<keyword evidence="1" id="KW-0812">Transmembrane</keyword>
<evidence type="ECO:0000313" key="3">
    <source>
        <dbReference type="EMBL" id="APO70733.1"/>
    </source>
</evidence>
<feature type="transmembrane region" description="Helical" evidence="1">
    <location>
        <begin position="42"/>
        <end position="60"/>
    </location>
</feature>
<dbReference type="InterPro" id="IPR009936">
    <property type="entry name" value="DUF1468"/>
</dbReference>
<dbReference type="Pfam" id="PF07331">
    <property type="entry name" value="TctB"/>
    <property type="match status" value="1"/>
</dbReference>
<feature type="transmembrane region" description="Helical" evidence="1">
    <location>
        <begin position="127"/>
        <end position="146"/>
    </location>
</feature>
<geneLocation type="plasmid" evidence="4">
    <name>prgalie4872d</name>
</geneLocation>
<reference evidence="3 4" key="1">
    <citation type="submission" date="2016-09" db="EMBL/GenBank/DDBJ databases">
        <title>The complete genome sequences of Rhizobium gallicum, symbiovars gallicum and phaseoli, symbionts associated to common bean (Phaseolus vulgaris).</title>
        <authorList>
            <person name="Bustos P."/>
            <person name="Santamaria R.I."/>
            <person name="Perez-Carrascal O.M."/>
            <person name="Juarez S."/>
            <person name="Lozano L."/>
            <person name="Martinez-Flores I."/>
            <person name="Martinez-Romero E."/>
            <person name="Cevallos M."/>
            <person name="Romero D."/>
            <person name="Davila G."/>
            <person name="Gonzalez V."/>
        </authorList>
    </citation>
    <scope>NUCLEOTIDE SEQUENCE [LARGE SCALE GENOMIC DNA]</scope>
    <source>
        <strain evidence="3 4">IE4872</strain>
        <plasmid evidence="4">prgalie4872d</plasmid>
    </source>
</reference>
<evidence type="ECO:0000313" key="4">
    <source>
        <dbReference type="Proteomes" id="UP000184749"/>
    </source>
</evidence>
<name>A0A1L5NS57_9HYPH</name>
<dbReference type="Proteomes" id="UP000184749">
    <property type="component" value="Plasmid pRgalIE4872d"/>
</dbReference>
<proteinExistence type="predicted"/>
<evidence type="ECO:0000256" key="1">
    <source>
        <dbReference type="SAM" id="Phobius"/>
    </source>
</evidence>
<dbReference type="EMBL" id="CP017105">
    <property type="protein sequence ID" value="APO70733.1"/>
    <property type="molecule type" value="Genomic_DNA"/>
</dbReference>
<feature type="transmembrane region" description="Helical" evidence="1">
    <location>
        <begin position="12"/>
        <end position="30"/>
    </location>
</feature>
<evidence type="ECO:0000259" key="2">
    <source>
        <dbReference type="Pfam" id="PF07331"/>
    </source>
</evidence>